<dbReference type="OrthoDB" id="983041at2"/>
<sequence>MIVDALRLYDQECLSNPKTGERGDCTRACVRTLAQCDLEDLPHPVARDGGWNDDFYEALEAAGLVLNFCRCRDGIDYSPLPRVVAAGGPTVRTDPEKGNVTHMVIWDRVAERCLHDPHPSRAGLLSVESFYWLERLEVAA</sequence>
<name>A0A1E2RZR5_9HYPH</name>
<proteinExistence type="predicted"/>
<reference evidence="1 2" key="1">
    <citation type="submission" date="2016-07" db="EMBL/GenBank/DDBJ databases">
        <title>Draft genome sequence of Methyloligella halotolerans C2T (VKM B-2706T=CCUG 61687T=DSM 25045T), a halotolerant polyhydroxybutyrate accumulating methylotroph.</title>
        <authorList>
            <person name="Vasilenko O.V."/>
            <person name="Doronina N.V."/>
            <person name="Poroshina M.N."/>
            <person name="Tarlachkov S.V."/>
            <person name="Trotsenko Y.A."/>
        </authorList>
    </citation>
    <scope>NUCLEOTIDE SEQUENCE [LARGE SCALE GENOMIC DNA]</scope>
    <source>
        <strain evidence="1 2">VKM B-2706</strain>
    </source>
</reference>
<dbReference type="RefSeq" id="WP_141693905.1">
    <property type="nucleotide sequence ID" value="NZ_MASI01000003.1"/>
</dbReference>
<dbReference type="STRING" id="1177755.A7A08_01685"/>
<organism evidence="1 2">
    <name type="scientific">Methyloligella halotolerans</name>
    <dbReference type="NCBI Taxonomy" id="1177755"/>
    <lineage>
        <taxon>Bacteria</taxon>
        <taxon>Pseudomonadati</taxon>
        <taxon>Pseudomonadota</taxon>
        <taxon>Alphaproteobacteria</taxon>
        <taxon>Hyphomicrobiales</taxon>
        <taxon>Hyphomicrobiaceae</taxon>
        <taxon>Methyloligella</taxon>
    </lineage>
</organism>
<gene>
    <name evidence="1" type="ORF">A7A08_01685</name>
</gene>
<protein>
    <submittedName>
        <fullName evidence="1">Uncharacterized protein</fullName>
    </submittedName>
</protein>
<evidence type="ECO:0000313" key="2">
    <source>
        <dbReference type="Proteomes" id="UP000095087"/>
    </source>
</evidence>
<evidence type="ECO:0000313" key="1">
    <source>
        <dbReference type="EMBL" id="ODA67650.1"/>
    </source>
</evidence>
<dbReference type="EMBL" id="MASI01000003">
    <property type="protein sequence ID" value="ODA67650.1"/>
    <property type="molecule type" value="Genomic_DNA"/>
</dbReference>
<keyword evidence="2" id="KW-1185">Reference proteome</keyword>
<accession>A0A1E2RZR5</accession>
<dbReference type="AlphaFoldDB" id="A0A1E2RZR5"/>
<comment type="caution">
    <text evidence="1">The sequence shown here is derived from an EMBL/GenBank/DDBJ whole genome shotgun (WGS) entry which is preliminary data.</text>
</comment>
<dbReference type="Proteomes" id="UP000095087">
    <property type="component" value="Unassembled WGS sequence"/>
</dbReference>